<keyword evidence="3" id="KW-1185">Reference proteome</keyword>
<dbReference type="InterPro" id="IPR032091">
    <property type="entry name" value="Malt_amylase-like_C"/>
</dbReference>
<dbReference type="SMART" id="SM00642">
    <property type="entry name" value="Aamy"/>
    <property type="match status" value="1"/>
</dbReference>
<dbReference type="Pfam" id="PF00128">
    <property type="entry name" value="Alpha-amylase"/>
    <property type="match status" value="1"/>
</dbReference>
<dbReference type="SUPFAM" id="SSF51011">
    <property type="entry name" value="Glycosyl hydrolase domain"/>
    <property type="match status" value="1"/>
</dbReference>
<dbReference type="AlphaFoldDB" id="A0A4Z0P8S9"/>
<feature type="domain" description="Glycosyl hydrolase family 13 catalytic" evidence="1">
    <location>
        <begin position="1"/>
        <end position="318"/>
    </location>
</feature>
<dbReference type="SUPFAM" id="SSF51445">
    <property type="entry name" value="(Trans)glycosidases"/>
    <property type="match status" value="1"/>
</dbReference>
<dbReference type="Pfam" id="PF16657">
    <property type="entry name" value="Malt_amylase_C"/>
    <property type="match status" value="1"/>
</dbReference>
<reference evidence="2 3" key="1">
    <citation type="submission" date="2019-04" db="EMBL/GenBank/DDBJ databases">
        <authorList>
            <person name="Feng G."/>
            <person name="Zhang J."/>
            <person name="Zhu H."/>
        </authorList>
    </citation>
    <scope>NUCLEOTIDE SEQUENCE [LARGE SCALE GENOMIC DNA]</scope>
    <source>
        <strain evidence="2 3">92R-1</strain>
    </source>
</reference>
<dbReference type="PANTHER" id="PTHR10357">
    <property type="entry name" value="ALPHA-AMYLASE FAMILY MEMBER"/>
    <property type="match status" value="1"/>
</dbReference>
<organism evidence="2 3">
    <name type="scientific">Hymenobacter fodinae</name>
    <dbReference type="NCBI Taxonomy" id="2510796"/>
    <lineage>
        <taxon>Bacteria</taxon>
        <taxon>Pseudomonadati</taxon>
        <taxon>Bacteroidota</taxon>
        <taxon>Cytophagia</taxon>
        <taxon>Cytophagales</taxon>
        <taxon>Hymenobacteraceae</taxon>
        <taxon>Hymenobacter</taxon>
    </lineage>
</organism>
<gene>
    <name evidence="2" type="ORF">EU556_09560</name>
</gene>
<dbReference type="Gene3D" id="3.20.20.80">
    <property type="entry name" value="Glycosidases"/>
    <property type="match status" value="1"/>
</dbReference>
<protein>
    <recommendedName>
        <fullName evidence="1">Glycosyl hydrolase family 13 catalytic domain-containing protein</fullName>
    </recommendedName>
</protein>
<sequence length="400" mass="43359">MRAFSQAGNLAGVTARLDSIKALGANVVYLMPIYPIGLVKAVNSPYAVKDYLAVSPEFGSLADLRALVDGAHSRGLSVMLDWVANHTSWDNAWINQHPEWYLRSGAGVIQSPPNTNYTDVAQLNFDSAPMRLAMIDAMKSWVYTANVDGFRFDYADGPPVNFWKQAVDSLRNIKTHKLLLMAEGARNANFTAGFDYNFGSEFYGGFWDVYRRSKPATTLNGLNSKEYAGANGTQQVVRFTTNHDVNGSDGTPEYLFGGEAGAMSAFVIASLYKGVPMIYNGQEAGMTTAIPFPFTSVKISWGAKPGVTKAYKQLLAARASSPALQHGTTTDYNTPDVCAFTKTAGNEQVLVLVNVRGSATQYNVPQALSNTTWTDALQGGSVTLGSRTTLPAYGYRVLKK</sequence>
<dbReference type="EMBL" id="SRLA01000002">
    <property type="protein sequence ID" value="TGE08814.1"/>
    <property type="molecule type" value="Genomic_DNA"/>
</dbReference>
<accession>A0A4Z0P8S9</accession>
<proteinExistence type="predicted"/>
<dbReference type="InterPro" id="IPR017853">
    <property type="entry name" value="GH"/>
</dbReference>
<dbReference type="Proteomes" id="UP000298337">
    <property type="component" value="Unassembled WGS sequence"/>
</dbReference>
<dbReference type="InterPro" id="IPR006047">
    <property type="entry name" value="GH13_cat_dom"/>
</dbReference>
<dbReference type="CDD" id="cd11313">
    <property type="entry name" value="AmyAc_arch_bac_AmyA"/>
    <property type="match status" value="1"/>
</dbReference>
<evidence type="ECO:0000259" key="1">
    <source>
        <dbReference type="SMART" id="SM00642"/>
    </source>
</evidence>
<evidence type="ECO:0000313" key="2">
    <source>
        <dbReference type="EMBL" id="TGE08814.1"/>
    </source>
</evidence>
<dbReference type="OrthoDB" id="9805159at2"/>
<comment type="caution">
    <text evidence="2">The sequence shown here is derived from an EMBL/GenBank/DDBJ whole genome shotgun (WGS) entry which is preliminary data.</text>
</comment>
<dbReference type="Gene3D" id="2.60.40.1180">
    <property type="entry name" value="Golgi alpha-mannosidase II"/>
    <property type="match status" value="1"/>
</dbReference>
<name>A0A4Z0P8S9_9BACT</name>
<dbReference type="InterPro" id="IPR013780">
    <property type="entry name" value="Glyco_hydro_b"/>
</dbReference>
<dbReference type="PANTHER" id="PTHR10357:SF199">
    <property type="entry name" value="ALPHA AMYLASE CATALYTIC REGION"/>
    <property type="match status" value="1"/>
</dbReference>
<evidence type="ECO:0000313" key="3">
    <source>
        <dbReference type="Proteomes" id="UP000298337"/>
    </source>
</evidence>
<dbReference type="GO" id="GO:0005975">
    <property type="term" value="P:carbohydrate metabolic process"/>
    <property type="evidence" value="ECO:0007669"/>
    <property type="project" value="InterPro"/>
</dbReference>